<evidence type="ECO:0000313" key="2">
    <source>
        <dbReference type="Proteomes" id="UP000095746"/>
    </source>
</evidence>
<gene>
    <name evidence="1" type="ORF">ERS852411_04373</name>
</gene>
<sequence length="52" mass="6307">MTATGRIYFCLLGRDKLNSVWKIFVFAPCISREKLYNKLKRKPFVKCKFYKR</sequence>
<dbReference type="AlphaFoldDB" id="A0A174W1I6"/>
<accession>A0A174W1I6</accession>
<dbReference type="EMBL" id="CYZT01001069">
    <property type="protein sequence ID" value="CUQ40933.1"/>
    <property type="molecule type" value="Genomic_DNA"/>
</dbReference>
<reference evidence="1 2" key="1">
    <citation type="submission" date="2015-09" db="EMBL/GenBank/DDBJ databases">
        <authorList>
            <consortium name="Pathogen Informatics"/>
        </authorList>
    </citation>
    <scope>NUCLEOTIDE SEQUENCE [LARGE SCALE GENOMIC DNA]</scope>
    <source>
        <strain evidence="1 2">2789STDY5608854</strain>
    </source>
</reference>
<name>A0A174W1I6_FLAPL</name>
<organism evidence="1 2">
    <name type="scientific">Flavonifractor plautii</name>
    <name type="common">Fusobacterium plautii</name>
    <dbReference type="NCBI Taxonomy" id="292800"/>
    <lineage>
        <taxon>Bacteria</taxon>
        <taxon>Bacillati</taxon>
        <taxon>Bacillota</taxon>
        <taxon>Clostridia</taxon>
        <taxon>Eubacteriales</taxon>
        <taxon>Oscillospiraceae</taxon>
        <taxon>Flavonifractor</taxon>
    </lineage>
</organism>
<evidence type="ECO:0000313" key="1">
    <source>
        <dbReference type="EMBL" id="CUQ40933.1"/>
    </source>
</evidence>
<proteinExistence type="predicted"/>
<protein>
    <submittedName>
        <fullName evidence="1">Uncharacterized protein</fullName>
    </submittedName>
</protein>
<dbReference type="Proteomes" id="UP000095746">
    <property type="component" value="Unassembled WGS sequence"/>
</dbReference>